<dbReference type="AlphaFoldDB" id="A0A5S3Z8M9"/>
<proteinExistence type="predicted"/>
<name>A0A5S3Z8M9_9GAMM</name>
<dbReference type="InterPro" id="IPR008278">
    <property type="entry name" value="4-PPantetheinyl_Trfase_dom"/>
</dbReference>
<evidence type="ECO:0000313" key="3">
    <source>
        <dbReference type="EMBL" id="TMP88553.1"/>
    </source>
</evidence>
<comment type="caution">
    <text evidence="3">The sequence shown here is derived from an EMBL/GenBank/DDBJ whole genome shotgun (WGS) entry which is preliminary data.</text>
</comment>
<dbReference type="SUPFAM" id="SSF56214">
    <property type="entry name" value="4'-phosphopantetheinyl transferase"/>
    <property type="match status" value="1"/>
</dbReference>
<evidence type="ECO:0000256" key="1">
    <source>
        <dbReference type="ARBA" id="ARBA00022679"/>
    </source>
</evidence>
<dbReference type="GO" id="GO:0008897">
    <property type="term" value="F:holo-[acyl-carrier-protein] synthase activity"/>
    <property type="evidence" value="ECO:0007669"/>
    <property type="project" value="InterPro"/>
</dbReference>
<reference evidence="4" key="2">
    <citation type="submission" date="2019-06" db="EMBL/GenBank/DDBJ databases">
        <title>Co-occurence of chitin degradation, pigmentation and bioactivity in marine Pseudoalteromonas.</title>
        <authorList>
            <person name="Sonnenschein E.C."/>
            <person name="Bech P.K."/>
        </authorList>
    </citation>
    <scope>NUCLEOTIDE SEQUENCE [LARGE SCALE GENOMIC DNA]</scope>
    <source>
        <strain evidence="4">S2897</strain>
    </source>
</reference>
<sequence>MSLMLNPAYRFSPLLTDTEQYAKHSDVVLLYCAKAHGELNDAHLHRTERAVLAKRKKVQAQQEYRTTRWAIKQLARQLYPQYRDYPLAAWCSEFDADQVQLILSIDGHPLDARVVISHAHGHIAVAMTRGTALLGVDIEKIDNARAFEKLAAHYYPAAEARDIGSDVETFFRVWTLKEAYAKATKQPIATLLGQPILELIAALDGQVYCQELFAGHFDISLITDTQRPVLTVNLPAAVDE</sequence>
<dbReference type="GO" id="GO:0000287">
    <property type="term" value="F:magnesium ion binding"/>
    <property type="evidence" value="ECO:0007669"/>
    <property type="project" value="InterPro"/>
</dbReference>
<accession>A0A5S3Z8M9</accession>
<dbReference type="InterPro" id="IPR037143">
    <property type="entry name" value="4-PPantetheinyl_Trfase_dom_sf"/>
</dbReference>
<evidence type="ECO:0000259" key="2">
    <source>
        <dbReference type="Pfam" id="PF01648"/>
    </source>
</evidence>
<dbReference type="Gene3D" id="3.90.470.20">
    <property type="entry name" value="4'-phosphopantetheinyl transferase domain"/>
    <property type="match status" value="2"/>
</dbReference>
<organism evidence="3 4">
    <name type="scientific">Pseudoalteromonas ruthenica</name>
    <dbReference type="NCBI Taxonomy" id="151081"/>
    <lineage>
        <taxon>Bacteria</taxon>
        <taxon>Pseudomonadati</taxon>
        <taxon>Pseudomonadota</taxon>
        <taxon>Gammaproteobacteria</taxon>
        <taxon>Alteromonadales</taxon>
        <taxon>Pseudoalteromonadaceae</taxon>
        <taxon>Pseudoalteromonas</taxon>
    </lineage>
</organism>
<keyword evidence="1" id="KW-0808">Transferase</keyword>
<reference evidence="3 4" key="1">
    <citation type="submission" date="2017-12" db="EMBL/GenBank/DDBJ databases">
        <authorList>
            <person name="Paulsen S."/>
            <person name="Gram L.K."/>
        </authorList>
    </citation>
    <scope>NUCLEOTIDE SEQUENCE [LARGE SCALE GENOMIC DNA]</scope>
    <source>
        <strain evidence="3 4">S2897</strain>
    </source>
</reference>
<gene>
    <name evidence="3" type="ORF">CWC05_03730</name>
</gene>
<feature type="domain" description="4'-phosphopantetheinyl transferase" evidence="2">
    <location>
        <begin position="134"/>
        <end position="210"/>
    </location>
</feature>
<dbReference type="EMBL" id="PNCG01000002">
    <property type="protein sequence ID" value="TMP88553.1"/>
    <property type="molecule type" value="Genomic_DNA"/>
</dbReference>
<evidence type="ECO:0000313" key="4">
    <source>
        <dbReference type="Proteomes" id="UP000305874"/>
    </source>
</evidence>
<protein>
    <recommendedName>
        <fullName evidence="2">4'-phosphopantetheinyl transferase domain-containing protein</fullName>
    </recommendedName>
</protein>
<dbReference type="Pfam" id="PF01648">
    <property type="entry name" value="ACPS"/>
    <property type="match status" value="1"/>
</dbReference>
<dbReference type="Proteomes" id="UP000305874">
    <property type="component" value="Unassembled WGS sequence"/>
</dbReference>